<keyword evidence="1" id="KW-0472">Membrane</keyword>
<dbReference type="InterPro" id="IPR050708">
    <property type="entry name" value="T6SS_VgrG/RHS"/>
</dbReference>
<dbReference type="EMBL" id="NQKI01000032">
    <property type="protein sequence ID" value="OZY58168.1"/>
    <property type="molecule type" value="Genomic_DNA"/>
</dbReference>
<organism evidence="2 3">
    <name type="scientific">Pseudomonas lundensis</name>
    <dbReference type="NCBI Taxonomy" id="86185"/>
    <lineage>
        <taxon>Bacteria</taxon>
        <taxon>Pseudomonadati</taxon>
        <taxon>Pseudomonadota</taxon>
        <taxon>Gammaproteobacteria</taxon>
        <taxon>Pseudomonadales</taxon>
        <taxon>Pseudomonadaceae</taxon>
        <taxon>Pseudomonas</taxon>
    </lineage>
</organism>
<feature type="transmembrane region" description="Helical" evidence="1">
    <location>
        <begin position="1363"/>
        <end position="1385"/>
    </location>
</feature>
<gene>
    <name evidence="2" type="ORF">CJF39_17630</name>
</gene>
<evidence type="ECO:0000313" key="3">
    <source>
        <dbReference type="Proteomes" id="UP000215788"/>
    </source>
</evidence>
<protein>
    <recommendedName>
        <fullName evidence="4">Type IV secretion protein Rhs</fullName>
    </recommendedName>
</protein>
<dbReference type="Gene3D" id="2.180.10.10">
    <property type="entry name" value="RHS repeat-associated core"/>
    <property type="match status" value="2"/>
</dbReference>
<dbReference type="InterPro" id="IPR022385">
    <property type="entry name" value="Rhs_assc_core"/>
</dbReference>
<dbReference type="InterPro" id="IPR006530">
    <property type="entry name" value="YD"/>
</dbReference>
<feature type="transmembrane region" description="Helical" evidence="1">
    <location>
        <begin position="1426"/>
        <end position="1448"/>
    </location>
</feature>
<sequence length="1596" mass="177590">MSTPVEKKEVLSSGAFNYSSFIQSGVDPRTGAYSCSLSLSDLLSNHLCGPAIPLVLSFNSFDSRNLGLGTGWSLRMSAYSRTTQKLSLSSGASYQAYANGRDVTLLDKKLDTFNVSVVDDKWIIQHKDGTVEELVRPDPDDDQWLPARIYSADGRHVSFSYDIVQGHRVLRELSDAHHRLLKIDYESDNNWDSSPGITLWPDNPHHRRKFGFVIRDSWLSQIYMGSRDGQEKERWVFDYQPGANETLLITRLQTPAGALETLSYSMEGHALPVGAPLAAMPAVLSCTIIPGAGQPATVRRFEFSAHNYFGNGAGYEWSDSEDYLYRNTSDYTYSSVESVACGNKVKRIERTYNRFHLLIAEQTTVGTKVHHKKIEYHDRDEQDFAAQPAVFQMQKKLTNTYYDSLDPASGEYSEVTRTSYDSFGNLLELISPSGAREVYVYYAAAGENGCPPSPSGRPHYLKSKRVIPAPDYVHASATNVEHTYLDLPSLRDNSQRFIVLRSDGLYENSAAQPTVRTTYSYITDTAHPFYGKPSAKTEHMGGNSTAYAYAYAVNEKVVGFSQTVEVGNQFYAQLIECDVFTGQEVNVNDHAGHVVETLYDGLGRLQQETVKQGAKTVSRTYRYPGSEEGTARVRQVLLDSRGQEHITVLDGLGRTIEVYEQDIDYPGAIKPLRETYRASYNEWGQMTQEITTDWFDGDPQPQAVTFIYDDWGKAVQVIQANGTIANDTFDPVTRTRVQWLRGGGKTLTVINAFAKPNSIERVDTQGRSLGITLYTYDGFGRCLKTVTPESLTTSFTYDLFGRVIESRLPDGVVVTREYDPRSAGDHPVAIKANGYALGHRTYDALMRVSTTTVGGRTEQLEYERGQAEPSRKTCASGKVINFSLDPVFKGEVAERSVENNSNVVSRFNRDALHGQLLQASNRSSQENYHYYASGRLKRKEYLIEKKQFETSHAYSLLGKVMRFTDVLGNHQHYRYDPFGRLERIEANTLITTYSYDRQGALKSLRVNDSHTGYWLNTDLIYDDFGREIQRTFTSSESPVLVIEQSFTSEDKLQRRTLRSQETVLRDETFRYDKRGRLNRYACSGSQGPVDAWGNTIISQLYEHDELDNIIRLTTHFRGGENITTFHYDYLDRTQLSSVTHSHPDYSPRHRRFEYDDDGNQLNDELGRLLGYDELGCLCSVAAGTSSTSSTLVEYRYTPSDNIQSSRSAAGVIKEFFYHEGFLTNELQGEHRRSYVRYGAHAVAQTDGNDCLLLSTDSQGSVIQAASKKEEARVTYTPYGGRPLDDGMSSLLGFNGELPDPYTGCYLLGNGYRAYNPLLMRFHTPDSLSVFDGGGLNAYAYCLGDPVNYLDPTGHITSFQGIKMGLAIGLAVAALALTVFTFGAAAPTVGLSITSIISLVYDVVSTAITITSAVLDELAPDSTVAKAFSYASIALGVVSGGNAVVGKLAQKGLSTASQKTIERVGKAAAAQSTWSGAKLTTASRPMSTPSASLRGNGGVKNLRKLHAQLQTVSKVKDGIDYTGYVFTAVRSSYKHREKVADVWNSDGFQEGLSYLNFEPFGRERFFTGECSTQAHQKLPLETFLEGVEGRVKQIRST</sequence>
<feature type="transmembrane region" description="Helical" evidence="1">
    <location>
        <begin position="1392"/>
        <end position="1414"/>
    </location>
</feature>
<evidence type="ECO:0000313" key="2">
    <source>
        <dbReference type="EMBL" id="OZY58168.1"/>
    </source>
</evidence>
<dbReference type="RefSeq" id="WP_094994597.1">
    <property type="nucleotide sequence ID" value="NZ_NQKI01000032.1"/>
</dbReference>
<dbReference type="Pfam" id="PF05593">
    <property type="entry name" value="RHS_repeat"/>
    <property type="match status" value="1"/>
</dbReference>
<evidence type="ECO:0000256" key="1">
    <source>
        <dbReference type="SAM" id="Phobius"/>
    </source>
</evidence>
<evidence type="ECO:0008006" key="4">
    <source>
        <dbReference type="Google" id="ProtNLM"/>
    </source>
</evidence>
<dbReference type="Proteomes" id="UP000215788">
    <property type="component" value="Unassembled WGS sequence"/>
</dbReference>
<comment type="caution">
    <text evidence="2">The sequence shown here is derived from an EMBL/GenBank/DDBJ whole genome shotgun (WGS) entry which is preliminary data.</text>
</comment>
<dbReference type="InterPro" id="IPR031325">
    <property type="entry name" value="RHS_repeat"/>
</dbReference>
<reference evidence="2 3" key="1">
    <citation type="submission" date="2017-08" db="EMBL/GenBank/DDBJ databases">
        <title>Genomic and metabolic characterisation of spoilage-associated Pseudomonas species.</title>
        <authorList>
            <person name="Stanborough T."/>
            <person name="Fegan N."/>
            <person name="Powell S.M."/>
            <person name="Singh T."/>
            <person name="Tamplin M.L."/>
            <person name="Chandry P.S."/>
        </authorList>
    </citation>
    <scope>NUCLEOTIDE SEQUENCE [LARGE SCALE GENOMIC DNA]</scope>
    <source>
        <strain evidence="2 3">L1802</strain>
    </source>
</reference>
<dbReference type="NCBIfam" id="TIGR01643">
    <property type="entry name" value="YD_repeat_2x"/>
    <property type="match status" value="1"/>
</dbReference>
<keyword evidence="1" id="KW-0812">Transmembrane</keyword>
<proteinExistence type="predicted"/>
<dbReference type="PANTHER" id="PTHR32305:SF15">
    <property type="entry name" value="PROTEIN RHSA-RELATED"/>
    <property type="match status" value="1"/>
</dbReference>
<dbReference type="NCBIfam" id="TIGR03696">
    <property type="entry name" value="Rhs_assc_core"/>
    <property type="match status" value="1"/>
</dbReference>
<dbReference type="PANTHER" id="PTHR32305">
    <property type="match status" value="1"/>
</dbReference>
<name>A0A266N6N8_9PSED</name>
<keyword evidence="1" id="KW-1133">Transmembrane helix</keyword>
<dbReference type="OrthoDB" id="5862074at2"/>
<accession>A0A266N6N8</accession>